<protein>
    <submittedName>
        <fullName evidence="4">Anti-sigma factor</fullName>
    </submittedName>
</protein>
<dbReference type="GO" id="GO:0016989">
    <property type="term" value="F:sigma factor antagonist activity"/>
    <property type="evidence" value="ECO:0007669"/>
    <property type="project" value="TreeGrafter"/>
</dbReference>
<evidence type="ECO:0000313" key="4">
    <source>
        <dbReference type="EMBL" id="BBE18638.1"/>
    </source>
</evidence>
<keyword evidence="1" id="KW-0472">Membrane</keyword>
<feature type="domain" description="Protein FecR C-terminal" evidence="3">
    <location>
        <begin position="216"/>
        <end position="283"/>
    </location>
</feature>
<evidence type="ECO:0000259" key="2">
    <source>
        <dbReference type="Pfam" id="PF04773"/>
    </source>
</evidence>
<dbReference type="Proteomes" id="UP001193389">
    <property type="component" value="Chromosome"/>
</dbReference>
<proteinExistence type="predicted"/>
<organism evidence="4 5">
    <name type="scientific">Aquipluma nitroreducens</name>
    <dbReference type="NCBI Taxonomy" id="2010828"/>
    <lineage>
        <taxon>Bacteria</taxon>
        <taxon>Pseudomonadati</taxon>
        <taxon>Bacteroidota</taxon>
        <taxon>Bacteroidia</taxon>
        <taxon>Marinilabiliales</taxon>
        <taxon>Prolixibacteraceae</taxon>
        <taxon>Aquipluma</taxon>
    </lineage>
</organism>
<dbReference type="InterPro" id="IPR006860">
    <property type="entry name" value="FecR"/>
</dbReference>
<accession>A0A5K7SAM6</accession>
<dbReference type="Pfam" id="PF04773">
    <property type="entry name" value="FecR"/>
    <property type="match status" value="1"/>
</dbReference>
<dbReference type="EMBL" id="AP018694">
    <property type="protein sequence ID" value="BBE18638.1"/>
    <property type="molecule type" value="Genomic_DNA"/>
</dbReference>
<name>A0A5K7SAM6_9BACT</name>
<keyword evidence="5" id="KW-1185">Reference proteome</keyword>
<reference evidence="4" key="1">
    <citation type="journal article" date="2020" name="Int. J. Syst. Evol. Microbiol.">
        <title>Aquipluma nitroreducens gen. nov. sp. nov., a novel facultatively anaerobic bacterium isolated from a freshwater lake.</title>
        <authorList>
            <person name="Watanabe M."/>
            <person name="Kojima H."/>
            <person name="Fukui M."/>
        </authorList>
    </citation>
    <scope>NUCLEOTIDE SEQUENCE</scope>
    <source>
        <strain evidence="4">MeG22</strain>
    </source>
</reference>
<dbReference type="PIRSF" id="PIRSF018266">
    <property type="entry name" value="FecR"/>
    <property type="match status" value="1"/>
</dbReference>
<gene>
    <name evidence="4" type="ORF">AQPE_2801</name>
</gene>
<dbReference type="InterPro" id="IPR032508">
    <property type="entry name" value="FecR_C"/>
</dbReference>
<sequence length="288" mass="32863">MNVWSVSKSSTEFYQPDLSVNWQKLMQKVNSRPKQSLFRTISFRISAAAAVLALVFLAGLGLGDGFLNSSKKVSYTRIIAPEGNKTQIVLPDSTHVWLNSGSELQYASDYSARNRKVNMKGECFFDVVKDPDHPFIVQGSKFQVRVFGTRFNVNEDASQNTADITLVSGKVQVFNLDDKPVSELIPGQQLVYNQGIYHVQKAVNMEALTAWLNNMLIFDNQPFEEVIHYLEKWYGVKIQLDHTLYYSHNYTFKVKTESLREVLALISVITPIEYQIEGEKVMIKYKKL</sequence>
<dbReference type="Gene3D" id="2.60.120.1440">
    <property type="match status" value="1"/>
</dbReference>
<dbReference type="Gene3D" id="3.55.50.30">
    <property type="match status" value="1"/>
</dbReference>
<evidence type="ECO:0000259" key="3">
    <source>
        <dbReference type="Pfam" id="PF16344"/>
    </source>
</evidence>
<dbReference type="AlphaFoldDB" id="A0A5K7SAM6"/>
<evidence type="ECO:0000313" key="5">
    <source>
        <dbReference type="Proteomes" id="UP001193389"/>
    </source>
</evidence>
<feature type="transmembrane region" description="Helical" evidence="1">
    <location>
        <begin position="41"/>
        <end position="62"/>
    </location>
</feature>
<dbReference type="KEGG" id="anf:AQPE_2801"/>
<dbReference type="InterPro" id="IPR012373">
    <property type="entry name" value="Ferrdict_sens_TM"/>
</dbReference>
<keyword evidence="1" id="KW-1133">Transmembrane helix</keyword>
<feature type="domain" description="FecR protein" evidence="2">
    <location>
        <begin position="78"/>
        <end position="172"/>
    </location>
</feature>
<dbReference type="PANTHER" id="PTHR30273">
    <property type="entry name" value="PERIPLASMIC SIGNAL SENSOR AND SIGMA FACTOR ACTIVATOR FECR-RELATED"/>
    <property type="match status" value="1"/>
</dbReference>
<keyword evidence="1" id="KW-0812">Transmembrane</keyword>
<dbReference type="PANTHER" id="PTHR30273:SF2">
    <property type="entry name" value="PROTEIN FECR"/>
    <property type="match status" value="1"/>
</dbReference>
<evidence type="ECO:0000256" key="1">
    <source>
        <dbReference type="SAM" id="Phobius"/>
    </source>
</evidence>
<dbReference type="Pfam" id="PF16344">
    <property type="entry name" value="FecR_C"/>
    <property type="match status" value="1"/>
</dbReference>